<dbReference type="GeneID" id="36343646"/>
<dbReference type="EMBL" id="APAU02000091">
    <property type="protein sequence ID" value="EUB57182.1"/>
    <property type="molecule type" value="Genomic_DNA"/>
</dbReference>
<name>W6UGB0_ECHGR</name>
<evidence type="ECO:0000313" key="1">
    <source>
        <dbReference type="EMBL" id="EUB57182.1"/>
    </source>
</evidence>
<gene>
    <name evidence="1" type="ORF">EGR_07931</name>
</gene>
<dbReference type="AlphaFoldDB" id="W6UGB0"/>
<dbReference type="KEGG" id="egl:EGR_07931"/>
<dbReference type="Proteomes" id="UP000019149">
    <property type="component" value="Unassembled WGS sequence"/>
</dbReference>
<comment type="caution">
    <text evidence="1">The sequence shown here is derived from an EMBL/GenBank/DDBJ whole genome shotgun (WGS) entry which is preliminary data.</text>
</comment>
<reference evidence="1 2" key="1">
    <citation type="journal article" date="2013" name="Nat. Genet.">
        <title>The genome of the hydatid tapeworm Echinococcus granulosus.</title>
        <authorList>
            <person name="Zheng H."/>
            <person name="Zhang W."/>
            <person name="Zhang L."/>
            <person name="Zhang Z."/>
            <person name="Li J."/>
            <person name="Lu G."/>
            <person name="Zhu Y."/>
            <person name="Wang Y."/>
            <person name="Huang Y."/>
            <person name="Liu J."/>
            <person name="Kang H."/>
            <person name="Chen J."/>
            <person name="Wang L."/>
            <person name="Chen A."/>
            <person name="Yu S."/>
            <person name="Gao Z."/>
            <person name="Jin L."/>
            <person name="Gu W."/>
            <person name="Wang Z."/>
            <person name="Zhao L."/>
            <person name="Shi B."/>
            <person name="Wen H."/>
            <person name="Lin R."/>
            <person name="Jones M.K."/>
            <person name="Brejova B."/>
            <person name="Vinar T."/>
            <person name="Zhao G."/>
            <person name="McManus D.P."/>
            <person name="Chen Z."/>
            <person name="Zhou Y."/>
            <person name="Wang S."/>
        </authorList>
    </citation>
    <scope>NUCLEOTIDE SEQUENCE [LARGE SCALE GENOMIC DNA]</scope>
</reference>
<organism evidence="1 2">
    <name type="scientific">Echinococcus granulosus</name>
    <name type="common">Hydatid tapeworm</name>
    <dbReference type="NCBI Taxonomy" id="6210"/>
    <lineage>
        <taxon>Eukaryota</taxon>
        <taxon>Metazoa</taxon>
        <taxon>Spiralia</taxon>
        <taxon>Lophotrochozoa</taxon>
        <taxon>Platyhelminthes</taxon>
        <taxon>Cestoda</taxon>
        <taxon>Eucestoda</taxon>
        <taxon>Cyclophyllidea</taxon>
        <taxon>Taeniidae</taxon>
        <taxon>Echinococcus</taxon>
        <taxon>Echinococcus granulosus group</taxon>
    </lineage>
</organism>
<dbReference type="CTD" id="36343646"/>
<dbReference type="RefSeq" id="XP_024348378.1">
    <property type="nucleotide sequence ID" value="XM_024497180.1"/>
</dbReference>
<keyword evidence="2" id="KW-1185">Reference proteome</keyword>
<protein>
    <submittedName>
        <fullName evidence="1">Uncharacterized protein</fullName>
    </submittedName>
</protein>
<sequence>MACVNANTGSFEWINKNVLEMAHLYFCDNKGFIFFMYYSTFLHILQRASWPFESISSSQFPMFNYLCDAHISVPNSRHFYRRNRTTSRSAAWIVYRKRMDCKLALPLLFSSRSEASEFAMDNTSPPQPHINNGEYRVLGDDPSAAVNSVNAIYHWPRTLNICSVVTYVFACV</sequence>
<evidence type="ECO:0000313" key="2">
    <source>
        <dbReference type="Proteomes" id="UP000019149"/>
    </source>
</evidence>
<accession>W6UGB0</accession>
<proteinExistence type="predicted"/>